<name>A0A834BHH9_9CHIR</name>
<gene>
    <name evidence="2" type="ORF">HJG60_007857</name>
</gene>
<accession>A0A834BHH9</accession>
<evidence type="ECO:0000256" key="1">
    <source>
        <dbReference type="SAM" id="MobiDB-lite"/>
    </source>
</evidence>
<feature type="region of interest" description="Disordered" evidence="1">
    <location>
        <begin position="132"/>
        <end position="158"/>
    </location>
</feature>
<reference evidence="2 3" key="1">
    <citation type="journal article" date="2020" name="Nature">
        <title>Six reference-quality genomes reveal evolution of bat adaptations.</title>
        <authorList>
            <person name="Jebb D."/>
            <person name="Huang Z."/>
            <person name="Pippel M."/>
            <person name="Hughes G.M."/>
            <person name="Lavrichenko K."/>
            <person name="Devanna P."/>
            <person name="Winkler S."/>
            <person name="Jermiin L.S."/>
            <person name="Skirmuntt E.C."/>
            <person name="Katzourakis A."/>
            <person name="Burkitt-Gray L."/>
            <person name="Ray D.A."/>
            <person name="Sullivan K.A.M."/>
            <person name="Roscito J.G."/>
            <person name="Kirilenko B.M."/>
            <person name="Davalos L.M."/>
            <person name="Corthals A.P."/>
            <person name="Power M.L."/>
            <person name="Jones G."/>
            <person name="Ransome R.D."/>
            <person name="Dechmann D.K.N."/>
            <person name="Locatelli A.G."/>
            <person name="Puechmaille S.J."/>
            <person name="Fedrigo O."/>
            <person name="Jarvis E.D."/>
            <person name="Hiller M."/>
            <person name="Vernes S.C."/>
            <person name="Myers E.W."/>
            <person name="Teeling E.C."/>
        </authorList>
    </citation>
    <scope>NUCLEOTIDE SEQUENCE [LARGE SCALE GENOMIC DNA]</scope>
    <source>
        <strain evidence="2">Bat1K_MPI-CBG_1</strain>
    </source>
</reference>
<dbReference type="Proteomes" id="UP000664940">
    <property type="component" value="Unassembled WGS sequence"/>
</dbReference>
<feature type="compositionally biased region" description="Basic and acidic residues" evidence="1">
    <location>
        <begin position="139"/>
        <end position="152"/>
    </location>
</feature>
<dbReference type="AlphaFoldDB" id="A0A834BHH9"/>
<sequence>MERERVEQRCERETLISHRPQPSICTLGQHTSCVARPAPCPQVPRVGLQADTGVRLSLPKEQGRQKEPRQKAHLQDGRCRPVLPLSNPTQCVRRSLFFLPENMPIKHQVLSYKMTVQEGLAPALGRCSGLGGVGGGGGRNDRQVKTNSDTRQRKYTLI</sequence>
<evidence type="ECO:0000313" key="2">
    <source>
        <dbReference type="EMBL" id="KAF6130905.1"/>
    </source>
</evidence>
<protein>
    <submittedName>
        <fullName evidence="2">Uncharacterized protein</fullName>
    </submittedName>
</protein>
<dbReference type="EMBL" id="JABVXQ010000001">
    <property type="protein sequence ID" value="KAF6130905.1"/>
    <property type="molecule type" value="Genomic_DNA"/>
</dbReference>
<proteinExistence type="predicted"/>
<comment type="caution">
    <text evidence="2">The sequence shown here is derived from an EMBL/GenBank/DDBJ whole genome shotgun (WGS) entry which is preliminary data.</text>
</comment>
<evidence type="ECO:0000313" key="3">
    <source>
        <dbReference type="Proteomes" id="UP000664940"/>
    </source>
</evidence>
<organism evidence="2 3">
    <name type="scientific">Phyllostomus discolor</name>
    <name type="common">pale spear-nosed bat</name>
    <dbReference type="NCBI Taxonomy" id="89673"/>
    <lineage>
        <taxon>Eukaryota</taxon>
        <taxon>Metazoa</taxon>
        <taxon>Chordata</taxon>
        <taxon>Craniata</taxon>
        <taxon>Vertebrata</taxon>
        <taxon>Euteleostomi</taxon>
        <taxon>Mammalia</taxon>
        <taxon>Eutheria</taxon>
        <taxon>Laurasiatheria</taxon>
        <taxon>Chiroptera</taxon>
        <taxon>Yangochiroptera</taxon>
        <taxon>Phyllostomidae</taxon>
        <taxon>Phyllostominae</taxon>
        <taxon>Phyllostomus</taxon>
    </lineage>
</organism>